<reference evidence="3" key="1">
    <citation type="submission" date="2019-12" db="UniProtKB">
        <authorList>
            <consortium name="WormBaseParasite"/>
        </authorList>
    </citation>
    <scope>IDENTIFICATION</scope>
</reference>
<dbReference type="Proteomes" id="UP000046395">
    <property type="component" value="Unassembled WGS sequence"/>
</dbReference>
<dbReference type="PROSITE" id="PS50878">
    <property type="entry name" value="RT_POL"/>
    <property type="match status" value="1"/>
</dbReference>
<dbReference type="InterPro" id="IPR000477">
    <property type="entry name" value="RT_dom"/>
</dbReference>
<dbReference type="InterPro" id="IPR043502">
    <property type="entry name" value="DNA/RNA_pol_sf"/>
</dbReference>
<evidence type="ECO:0000313" key="3">
    <source>
        <dbReference type="WBParaSite" id="TMUE_0000001504.1"/>
    </source>
</evidence>
<evidence type="ECO:0000313" key="2">
    <source>
        <dbReference type="Proteomes" id="UP000046395"/>
    </source>
</evidence>
<dbReference type="Pfam" id="PF00078">
    <property type="entry name" value="RVT_1"/>
    <property type="match status" value="1"/>
</dbReference>
<proteinExistence type="predicted"/>
<keyword evidence="2" id="KW-1185">Reference proteome</keyword>
<name>A0A5S6Q2W4_TRIMR</name>
<dbReference type="STRING" id="70415.A0A5S6Q2W4"/>
<dbReference type="WBParaSite" id="TMUE_0000001504.1">
    <property type="protein sequence ID" value="TMUE_0000001504.1"/>
    <property type="gene ID" value="WBGene00291632"/>
</dbReference>
<dbReference type="InterPro" id="IPR043128">
    <property type="entry name" value="Rev_trsase/Diguanyl_cyclase"/>
</dbReference>
<dbReference type="CDD" id="cd01650">
    <property type="entry name" value="RT_nLTR_like"/>
    <property type="match status" value="1"/>
</dbReference>
<dbReference type="Gene3D" id="3.30.70.270">
    <property type="match status" value="1"/>
</dbReference>
<dbReference type="AlphaFoldDB" id="A0A5S6Q2W4"/>
<feature type="domain" description="Reverse transcriptase" evidence="1">
    <location>
        <begin position="295"/>
        <end position="571"/>
    </location>
</feature>
<organism evidence="2 3">
    <name type="scientific">Trichuris muris</name>
    <name type="common">Mouse whipworm</name>
    <dbReference type="NCBI Taxonomy" id="70415"/>
    <lineage>
        <taxon>Eukaryota</taxon>
        <taxon>Metazoa</taxon>
        <taxon>Ecdysozoa</taxon>
        <taxon>Nematoda</taxon>
        <taxon>Enoplea</taxon>
        <taxon>Dorylaimia</taxon>
        <taxon>Trichinellida</taxon>
        <taxon>Trichuridae</taxon>
        <taxon>Trichuris</taxon>
    </lineage>
</organism>
<dbReference type="PANTHER" id="PTHR19446">
    <property type="entry name" value="REVERSE TRANSCRIPTASES"/>
    <property type="match status" value="1"/>
</dbReference>
<dbReference type="SUPFAM" id="SSF56672">
    <property type="entry name" value="DNA/RNA polymerases"/>
    <property type="match status" value="1"/>
</dbReference>
<sequence length="651" mass="72353">MESLPAQIRPNWDKDEQDALVNAEVELASSGSLPATRCNVALRQYLMSNFGIDRTKEAIRTQRKRAPHKAAVQAALSRRHSMPNLHVFLPTDTLALQSHAACCEELSWPSKDAVAAILGDPSPHQHDSEFCDLIRTTLLLHENPHPADILHATYNFLTARFASIPPARRRFRHGRLTPGRGRARFIRLQHLFHKDRQALLRAITGEAPALDNSLNIKDITNTLRSRFSKPSAPDNAPFSCKSSPTPSPIVPPISVPEILLAQRNLPGSSAPGPDEVTAPVAKTIPPQLLCKIFNISLFLRNVPRDYKTSRTVILPKNSQQPSSNDFRPITINSNIYRIFSKIINARLLPQVSLNRCQAGFQKDLDGCSENIRLLLACINNARQTNSSIGVAFLDVAKAFDTVSHHSVARALQHHDVHPYLSELILNMLRGGSTVIEFKGQTSQPVCISNGVKQGDPISPLLFNLVIDELLDQLEEANRCYSWKQTGRPESSNAMEPQLSVLAFADDIAVVARSRTALNQQLMVCSTFFEQRNLRLNPNKCSVLLLVPRRRAVSSRVPLREQSVFLRLGATLHPLPLLRPDSFYKYLGRVPALTAVARAAPTHFQVRRAVQDDPLRRQWQAGSLTGAVHLLNGNAGVPSTNRDRESVAYRSF</sequence>
<protein>
    <submittedName>
        <fullName evidence="3">Reverse transcriptase domain-containing protein</fullName>
    </submittedName>
</protein>
<accession>A0A5S6Q2W4</accession>
<evidence type="ECO:0000259" key="1">
    <source>
        <dbReference type="PROSITE" id="PS50878"/>
    </source>
</evidence>